<dbReference type="EMBL" id="CP089051">
    <property type="protein sequence ID" value="UYF71411.1"/>
    <property type="molecule type" value="Genomic_DNA"/>
</dbReference>
<reference evidence="3" key="1">
    <citation type="journal article" date="2022" name="J Glob Antimicrob Resist">
        <title>Comparative analysis of IMP-4- and OXA-58-containing plasmids of three carbapenemase-producing Acinetobacter ursingii strains in the Netherlands.</title>
        <authorList>
            <person name="Hendrickx A.P.A."/>
            <person name="Schade R.P."/>
            <person name="Landman F."/>
            <person name="Bosch T."/>
            <person name="Schouls L.M."/>
            <person name="van Dijk K."/>
        </authorList>
    </citation>
    <scope>NUCLEOTIDE SEQUENCE</scope>
    <source>
        <strain evidence="2">RIVM_C010559</strain>
        <strain evidence="3">RIVM_C010761</strain>
    </source>
</reference>
<proteinExistence type="predicted"/>
<keyword evidence="1" id="KW-0472">Membrane</keyword>
<dbReference type="EMBL" id="CP089044">
    <property type="protein sequence ID" value="UYF75022.1"/>
    <property type="molecule type" value="Genomic_DNA"/>
</dbReference>
<sequence length="231" mass="26032">MLSVLHGLKTGLQGLKSGIYNRPHFFISLCIGVVIALVLTFSTTWHWSTIILLSWNISVGIYLIHAKKMMWQADHSAMQSQAQKQDESKWVIMLLVILALLMCLIAIVMQLSSITKNTPFQYWHLGLSILTIISAWLFMHTAFALHYAHDFYMARSDGKDDGLDFPKTQDPMYPDFVYFSYIIGTSAQTADVSITSRPMRLLNIFHAMLAFGFNTTILAICINIAASFISG</sequence>
<name>A0A3F3L1X8_9GAMM</name>
<feature type="transmembrane region" description="Helical" evidence="1">
    <location>
        <begin position="123"/>
        <end position="145"/>
    </location>
</feature>
<protein>
    <submittedName>
        <fullName evidence="3">DUF1345 domain-containing protein</fullName>
    </submittedName>
</protein>
<feature type="transmembrane region" description="Helical" evidence="1">
    <location>
        <begin position="90"/>
        <end position="111"/>
    </location>
</feature>
<dbReference type="AlphaFoldDB" id="A0A3F3L1X8"/>
<feature type="transmembrane region" description="Helical" evidence="1">
    <location>
        <begin position="20"/>
        <end position="39"/>
    </location>
</feature>
<organism evidence="3 4">
    <name type="scientific">Acinetobacter ursingii</name>
    <dbReference type="NCBI Taxonomy" id="108980"/>
    <lineage>
        <taxon>Bacteria</taxon>
        <taxon>Pseudomonadati</taxon>
        <taxon>Pseudomonadota</taxon>
        <taxon>Gammaproteobacteria</taxon>
        <taxon>Moraxellales</taxon>
        <taxon>Moraxellaceae</taxon>
        <taxon>Acinetobacter</taxon>
    </lineage>
</organism>
<dbReference type="Proteomes" id="UP001164064">
    <property type="component" value="Chromosome"/>
</dbReference>
<dbReference type="RefSeq" id="WP_004991474.1">
    <property type="nucleotide sequence ID" value="NZ_AP018824.1"/>
</dbReference>
<dbReference type="InterPro" id="IPR009781">
    <property type="entry name" value="DUF1345"/>
</dbReference>
<evidence type="ECO:0000313" key="4">
    <source>
        <dbReference type="Proteomes" id="UP001164081"/>
    </source>
</evidence>
<keyword evidence="1" id="KW-0812">Transmembrane</keyword>
<dbReference type="Proteomes" id="UP001164081">
    <property type="component" value="Chromosome"/>
</dbReference>
<accession>A0A3F3L1X8</accession>
<gene>
    <name evidence="3" type="ORF">LSO58_14580</name>
    <name evidence="2" type="ORF">LSO60_14380</name>
</gene>
<evidence type="ECO:0000256" key="1">
    <source>
        <dbReference type="SAM" id="Phobius"/>
    </source>
</evidence>
<feature type="transmembrane region" description="Helical" evidence="1">
    <location>
        <begin position="45"/>
        <end position="64"/>
    </location>
</feature>
<dbReference type="Pfam" id="PF07077">
    <property type="entry name" value="DUF1345"/>
    <property type="match status" value="1"/>
</dbReference>
<keyword evidence="1" id="KW-1133">Transmembrane helix</keyword>
<evidence type="ECO:0000313" key="2">
    <source>
        <dbReference type="EMBL" id="UYF71411.1"/>
    </source>
</evidence>
<evidence type="ECO:0000313" key="3">
    <source>
        <dbReference type="EMBL" id="UYF75022.1"/>
    </source>
</evidence>
<feature type="transmembrane region" description="Helical" evidence="1">
    <location>
        <begin position="204"/>
        <end position="229"/>
    </location>
</feature>